<protein>
    <submittedName>
        <fullName evidence="1">Uncharacterized protein</fullName>
    </submittedName>
</protein>
<name>A0A4U3MH43_9ACTN</name>
<dbReference type="EMBL" id="SZQA01000012">
    <property type="protein sequence ID" value="TKK88130.1"/>
    <property type="molecule type" value="Genomic_DNA"/>
</dbReference>
<evidence type="ECO:0000313" key="2">
    <source>
        <dbReference type="Proteomes" id="UP000308705"/>
    </source>
</evidence>
<dbReference type="RefSeq" id="WP_137247588.1">
    <property type="nucleotide sequence ID" value="NZ_SZQA01000012.1"/>
</dbReference>
<accession>A0A4U3MH43</accession>
<reference evidence="1 2" key="1">
    <citation type="submission" date="2019-04" db="EMBL/GenBank/DDBJ databases">
        <title>Herbidospora sp. NEAU-GS14.nov., a novel actinomycete isolated from soil.</title>
        <authorList>
            <person name="Han L."/>
        </authorList>
    </citation>
    <scope>NUCLEOTIDE SEQUENCE [LARGE SCALE GENOMIC DNA]</scope>
    <source>
        <strain evidence="1 2">NEAU-GS14</strain>
    </source>
</reference>
<evidence type="ECO:0000313" key="1">
    <source>
        <dbReference type="EMBL" id="TKK88130.1"/>
    </source>
</evidence>
<comment type="caution">
    <text evidence="1">The sequence shown here is derived from an EMBL/GenBank/DDBJ whole genome shotgun (WGS) entry which is preliminary data.</text>
</comment>
<sequence length="211" mass="23348">MTRTRSDQASKIPVPYVIAYSGELDTSPIKFVRSPIGGLRLSYEHPHEGDWRYGALCARSGQSREGRPQWRKLNTRRQWDCMENLLCQVCGNPAQDRATGRVPWIVTDAVFRRVGATGGLASAPPTCLSCIPVALSLCPHLHVSPAIYMVGNSRPASVLADMYTPDAEGRAYFTGEHNVELPLWGSTNLPFAFAHQLVMFISEMTPMNVTQ</sequence>
<dbReference type="OrthoDB" id="3689934at2"/>
<proteinExistence type="predicted"/>
<keyword evidence="2" id="KW-1185">Reference proteome</keyword>
<organism evidence="1 2">
    <name type="scientific">Herbidospora galbida</name>
    <dbReference type="NCBI Taxonomy" id="2575442"/>
    <lineage>
        <taxon>Bacteria</taxon>
        <taxon>Bacillati</taxon>
        <taxon>Actinomycetota</taxon>
        <taxon>Actinomycetes</taxon>
        <taxon>Streptosporangiales</taxon>
        <taxon>Streptosporangiaceae</taxon>
        <taxon>Herbidospora</taxon>
    </lineage>
</organism>
<dbReference type="Proteomes" id="UP000308705">
    <property type="component" value="Unassembled WGS sequence"/>
</dbReference>
<gene>
    <name evidence="1" type="ORF">FDA94_14515</name>
</gene>
<dbReference type="AlphaFoldDB" id="A0A4U3MH43"/>